<dbReference type="EMBL" id="CP036280">
    <property type="protein sequence ID" value="QDU70462.1"/>
    <property type="molecule type" value="Genomic_DNA"/>
</dbReference>
<dbReference type="Pfam" id="PF00480">
    <property type="entry name" value="ROK"/>
    <property type="match status" value="1"/>
</dbReference>
<accession>A0A518BU04</accession>
<dbReference type="Gene3D" id="1.10.10.10">
    <property type="entry name" value="Winged helix-like DNA-binding domain superfamily/Winged helix DNA-binding domain"/>
    <property type="match status" value="1"/>
</dbReference>
<reference evidence="2 3" key="1">
    <citation type="submission" date="2019-02" db="EMBL/GenBank/DDBJ databases">
        <title>Deep-cultivation of Planctomycetes and their phenomic and genomic characterization uncovers novel biology.</title>
        <authorList>
            <person name="Wiegand S."/>
            <person name="Jogler M."/>
            <person name="Boedeker C."/>
            <person name="Pinto D."/>
            <person name="Vollmers J."/>
            <person name="Rivas-Marin E."/>
            <person name="Kohn T."/>
            <person name="Peeters S.H."/>
            <person name="Heuer A."/>
            <person name="Rast P."/>
            <person name="Oberbeckmann S."/>
            <person name="Bunk B."/>
            <person name="Jeske O."/>
            <person name="Meyerdierks A."/>
            <person name="Storesund J.E."/>
            <person name="Kallscheuer N."/>
            <person name="Luecker S."/>
            <person name="Lage O.M."/>
            <person name="Pohl T."/>
            <person name="Merkel B.J."/>
            <person name="Hornburger P."/>
            <person name="Mueller R.-W."/>
            <person name="Bruemmer F."/>
            <person name="Labrenz M."/>
            <person name="Spormann A.M."/>
            <person name="Op den Camp H."/>
            <person name="Overmann J."/>
            <person name="Amann R."/>
            <person name="Jetten M.S.M."/>
            <person name="Mascher T."/>
            <person name="Medema M.H."/>
            <person name="Devos D.P."/>
            <person name="Kaster A.-K."/>
            <person name="Ovreas L."/>
            <person name="Rohde M."/>
            <person name="Galperin M.Y."/>
            <person name="Jogler C."/>
        </authorList>
    </citation>
    <scope>NUCLEOTIDE SEQUENCE [LARGE SCALE GENOMIC DNA]</scope>
    <source>
        <strain evidence="2 3">Pan265</strain>
    </source>
</reference>
<dbReference type="SUPFAM" id="SSF53067">
    <property type="entry name" value="Actin-like ATPase domain"/>
    <property type="match status" value="1"/>
</dbReference>
<dbReference type="Proteomes" id="UP000320386">
    <property type="component" value="Chromosome"/>
</dbReference>
<dbReference type="InterPro" id="IPR036388">
    <property type="entry name" value="WH-like_DNA-bd_sf"/>
</dbReference>
<gene>
    <name evidence="2" type="primary">nagC_2</name>
    <name evidence="2" type="ORF">Pan265_02900</name>
</gene>
<organism evidence="2 3">
    <name type="scientific">Mucisphaera calidilacus</name>
    <dbReference type="NCBI Taxonomy" id="2527982"/>
    <lineage>
        <taxon>Bacteria</taxon>
        <taxon>Pseudomonadati</taxon>
        <taxon>Planctomycetota</taxon>
        <taxon>Phycisphaerae</taxon>
        <taxon>Phycisphaerales</taxon>
        <taxon>Phycisphaeraceae</taxon>
        <taxon>Mucisphaera</taxon>
    </lineage>
</organism>
<dbReference type="PANTHER" id="PTHR18964">
    <property type="entry name" value="ROK (REPRESSOR, ORF, KINASE) FAMILY"/>
    <property type="match status" value="1"/>
</dbReference>
<dbReference type="InterPro" id="IPR000600">
    <property type="entry name" value="ROK"/>
</dbReference>
<comment type="similarity">
    <text evidence="1">Belongs to the ROK (NagC/XylR) family.</text>
</comment>
<evidence type="ECO:0000313" key="2">
    <source>
        <dbReference type="EMBL" id="QDU70462.1"/>
    </source>
</evidence>
<dbReference type="CDD" id="cd23763">
    <property type="entry name" value="ASKHA_ATPase_ROK"/>
    <property type="match status" value="1"/>
</dbReference>
<dbReference type="InterPro" id="IPR043129">
    <property type="entry name" value="ATPase_NBD"/>
</dbReference>
<proteinExistence type="inferred from homology"/>
<dbReference type="PANTHER" id="PTHR18964:SF149">
    <property type="entry name" value="BIFUNCTIONAL UDP-N-ACETYLGLUCOSAMINE 2-EPIMERASE_N-ACETYLMANNOSAMINE KINASE"/>
    <property type="match status" value="1"/>
</dbReference>
<dbReference type="AlphaFoldDB" id="A0A518BU04"/>
<sequence length="376" mass="41049">MQGLKKINQASAAAMNRALVLGLIRESGPLSRRQLTEKTSLRSSSVTYITRDLIEAQIIHERGKLDSNSVGKKQVLLDINPDFGWVIGIGIDGDWMSLVMLDAQGCVIDRDHVAMLEPFELLPERLKQRIDSWIDRRGQPAGELLGIGIGMPGVIDPDRGIALRSVPFRLTSWPLAERFNQRFNVPVTVDNDSNFAALAEARQGHGKDAGDFLYFLINAKEDGDRYTLQGLGSSLFLNGQLYRGAHFAAGEIDKLIQNGEIESLSAKQILALGSPDGQLDSGLKRALNQLGLILVATTDLLDLPAVLLGGNINITNPTAIEYLQERINREIVPVPDRHVTVYPSRLIEQGVSTGAAIAATEAAFRQSSQVMPVVKN</sequence>
<dbReference type="InterPro" id="IPR036390">
    <property type="entry name" value="WH_DNA-bd_sf"/>
</dbReference>
<keyword evidence="3" id="KW-1185">Reference proteome</keyword>
<dbReference type="Gene3D" id="3.30.420.40">
    <property type="match status" value="3"/>
</dbReference>
<protein>
    <submittedName>
        <fullName evidence="2">N-acetylglucosamine repressor</fullName>
    </submittedName>
</protein>
<dbReference type="KEGG" id="mcad:Pan265_02900"/>
<evidence type="ECO:0000256" key="1">
    <source>
        <dbReference type="ARBA" id="ARBA00006479"/>
    </source>
</evidence>
<dbReference type="SUPFAM" id="SSF46785">
    <property type="entry name" value="Winged helix' DNA-binding domain"/>
    <property type="match status" value="1"/>
</dbReference>
<evidence type="ECO:0000313" key="3">
    <source>
        <dbReference type="Proteomes" id="UP000320386"/>
    </source>
</evidence>
<name>A0A518BU04_9BACT</name>